<reference evidence="3" key="1">
    <citation type="journal article" date="2015" name="Nature">
        <title>Complex archaea that bridge the gap between prokaryotes and eukaryotes.</title>
        <authorList>
            <person name="Spang A."/>
            <person name="Saw J.H."/>
            <person name="Jorgensen S.L."/>
            <person name="Zaremba-Niedzwiedzka K."/>
            <person name="Martijn J."/>
            <person name="Lind A.E."/>
            <person name="van Eijk R."/>
            <person name="Schleper C."/>
            <person name="Guy L."/>
            <person name="Ettema T.J."/>
        </authorList>
    </citation>
    <scope>NUCLEOTIDE SEQUENCE</scope>
</reference>
<sequence>YWEVGSLEKMEAGSPNIITAGATHTVELKNLKADTSYAYVIKSKDINEAEAVYPSDLNASRTFRTAAFRIEPGTVQVEDKGVSGATIEWNSNIAAGSRVIYYEKADPSKKKSAGRTTTSSASHSVKLLKLKAGVTYTYEVLSIDPSGAETTKQSGEFTTDNFSINSLSRSASSSKATVAWKTNLSANSKVEYWEIGKDHKYSGLAKRVSLKSGQYAHKIVLENLKPGANYDFRVISEEVSGEKIIANGAAFSTQSFRASSVKVVTTVSSAIVTWNTNEDSDSFVEFGKKSTNENVTGDNKSTGNHKIIIRKLSPGTKYKFKVLSKDSNNNVAIKSDSDNSFTTKPFKITGAKKTTSTNSATITWKTNVASTSSVEYRSAANKVSQLAGDAKLTKTHKVEVKGLEDNTTYS</sequence>
<dbReference type="Pfam" id="PF16656">
    <property type="entry name" value="Pur_ac_phosph_N"/>
    <property type="match status" value="2"/>
</dbReference>
<dbReference type="AlphaFoldDB" id="A0A0F8YP62"/>
<feature type="domain" description="Fibronectin type-III" evidence="2">
    <location>
        <begin position="252"/>
        <end position="346"/>
    </location>
</feature>
<name>A0A0F8YP62_9ZZZZ</name>
<gene>
    <name evidence="3" type="ORF">LCGC14_2796000</name>
</gene>
<dbReference type="Gene3D" id="2.60.40.380">
    <property type="entry name" value="Purple acid phosphatase-like, N-terminal"/>
    <property type="match status" value="2"/>
</dbReference>
<protein>
    <recommendedName>
        <fullName evidence="2">Fibronectin type-III domain-containing protein</fullName>
    </recommendedName>
</protein>
<dbReference type="InterPro" id="IPR050991">
    <property type="entry name" value="ECM_Regulatory_Proteins"/>
</dbReference>
<organism evidence="3">
    <name type="scientific">marine sediment metagenome</name>
    <dbReference type="NCBI Taxonomy" id="412755"/>
    <lineage>
        <taxon>unclassified sequences</taxon>
        <taxon>metagenomes</taxon>
        <taxon>ecological metagenomes</taxon>
    </lineage>
</organism>
<dbReference type="InterPro" id="IPR036116">
    <property type="entry name" value="FN3_sf"/>
</dbReference>
<feature type="non-terminal residue" evidence="3">
    <location>
        <position position="410"/>
    </location>
</feature>
<dbReference type="SUPFAM" id="SSF49363">
    <property type="entry name" value="Purple acid phosphatase, N-terminal domain"/>
    <property type="match status" value="2"/>
</dbReference>
<dbReference type="InterPro" id="IPR003961">
    <property type="entry name" value="FN3_dom"/>
</dbReference>
<evidence type="ECO:0000256" key="1">
    <source>
        <dbReference type="ARBA" id="ARBA00022737"/>
    </source>
</evidence>
<comment type="caution">
    <text evidence="3">The sequence shown here is derived from an EMBL/GenBank/DDBJ whole genome shotgun (WGS) entry which is preliminary data.</text>
</comment>
<dbReference type="EMBL" id="LAZR01052345">
    <property type="protein sequence ID" value="KKK83177.1"/>
    <property type="molecule type" value="Genomic_DNA"/>
</dbReference>
<dbReference type="SMART" id="SM00060">
    <property type="entry name" value="FN3"/>
    <property type="match status" value="3"/>
</dbReference>
<feature type="non-terminal residue" evidence="3">
    <location>
        <position position="1"/>
    </location>
</feature>
<dbReference type="SUPFAM" id="SSF49265">
    <property type="entry name" value="Fibronectin type III"/>
    <property type="match status" value="1"/>
</dbReference>
<dbReference type="InterPro" id="IPR013783">
    <property type="entry name" value="Ig-like_fold"/>
</dbReference>
<feature type="domain" description="Fibronectin type-III" evidence="2">
    <location>
        <begin position="71"/>
        <end position="162"/>
    </location>
</feature>
<dbReference type="CDD" id="cd00063">
    <property type="entry name" value="FN3"/>
    <property type="match status" value="3"/>
</dbReference>
<dbReference type="GO" id="GO:0003993">
    <property type="term" value="F:acid phosphatase activity"/>
    <property type="evidence" value="ECO:0007669"/>
    <property type="project" value="InterPro"/>
</dbReference>
<dbReference type="PANTHER" id="PTHR46708">
    <property type="entry name" value="TENASCIN"/>
    <property type="match status" value="1"/>
</dbReference>
<accession>A0A0F8YP62</accession>
<dbReference type="PANTHER" id="PTHR46708:SF2">
    <property type="entry name" value="FIBRONECTIN TYPE-III DOMAIN-CONTAINING PROTEIN"/>
    <property type="match status" value="1"/>
</dbReference>
<dbReference type="InterPro" id="IPR015914">
    <property type="entry name" value="PAPs_N"/>
</dbReference>
<evidence type="ECO:0000313" key="3">
    <source>
        <dbReference type="EMBL" id="KKK83177.1"/>
    </source>
</evidence>
<dbReference type="InterPro" id="IPR008963">
    <property type="entry name" value="Purple_acid_Pase-like_N"/>
</dbReference>
<dbReference type="PROSITE" id="PS50853">
    <property type="entry name" value="FN3"/>
    <property type="match status" value="2"/>
</dbReference>
<dbReference type="Gene3D" id="2.60.40.10">
    <property type="entry name" value="Immunoglobulins"/>
    <property type="match status" value="1"/>
</dbReference>
<dbReference type="GO" id="GO:0046872">
    <property type="term" value="F:metal ion binding"/>
    <property type="evidence" value="ECO:0007669"/>
    <property type="project" value="InterPro"/>
</dbReference>
<keyword evidence="1" id="KW-0677">Repeat</keyword>
<proteinExistence type="predicted"/>
<evidence type="ECO:0000259" key="2">
    <source>
        <dbReference type="PROSITE" id="PS50853"/>
    </source>
</evidence>